<evidence type="ECO:0000256" key="1">
    <source>
        <dbReference type="ARBA" id="ARBA00001974"/>
    </source>
</evidence>
<evidence type="ECO:0000313" key="10">
    <source>
        <dbReference type="EMBL" id="CAB4627170.1"/>
    </source>
</evidence>
<reference evidence="10" key="1">
    <citation type="submission" date="2020-05" db="EMBL/GenBank/DDBJ databases">
        <authorList>
            <person name="Chiriac C."/>
            <person name="Salcher M."/>
            <person name="Ghai R."/>
            <person name="Kavagutti S V."/>
        </authorList>
    </citation>
    <scope>NUCLEOTIDE SEQUENCE</scope>
</reference>
<feature type="domain" description="Acetyl-CoA dehydrogenase-like C-terminal" evidence="9">
    <location>
        <begin position="480"/>
        <end position="594"/>
    </location>
</feature>
<proteinExistence type="inferred from homology"/>
<protein>
    <submittedName>
        <fullName evidence="10">Unannotated protein</fullName>
    </submittedName>
</protein>
<accession>A0A6J6IRF9</accession>
<evidence type="ECO:0000259" key="7">
    <source>
        <dbReference type="Pfam" id="PF02770"/>
    </source>
</evidence>
<gene>
    <name evidence="10" type="ORF">UFOPK1835_02207</name>
</gene>
<evidence type="ECO:0000256" key="3">
    <source>
        <dbReference type="ARBA" id="ARBA00022630"/>
    </source>
</evidence>
<evidence type="ECO:0000256" key="5">
    <source>
        <dbReference type="ARBA" id="ARBA00023002"/>
    </source>
</evidence>
<keyword evidence="3" id="KW-0285">Flavoprotein</keyword>
<dbReference type="Pfam" id="PF12806">
    <property type="entry name" value="Acyl-CoA_dh_C"/>
    <property type="match status" value="1"/>
</dbReference>
<dbReference type="InterPro" id="IPR036250">
    <property type="entry name" value="AcylCo_DH-like_C"/>
</dbReference>
<dbReference type="Pfam" id="PF02770">
    <property type="entry name" value="Acyl-CoA_dh_M"/>
    <property type="match status" value="1"/>
</dbReference>
<dbReference type="PANTHER" id="PTHR42803">
    <property type="entry name" value="ACYL-COA DEHYDROGENASE"/>
    <property type="match status" value="1"/>
</dbReference>
<dbReference type="Pfam" id="PF00441">
    <property type="entry name" value="Acyl-CoA_dh_1"/>
    <property type="match status" value="1"/>
</dbReference>
<feature type="domain" description="Acyl-CoA dehydrogenase/oxidase N-terminal" evidence="8">
    <location>
        <begin position="82"/>
        <end position="159"/>
    </location>
</feature>
<dbReference type="InterPro" id="IPR037069">
    <property type="entry name" value="AcylCoA_DH/ox_N_sf"/>
</dbReference>
<dbReference type="InterPro" id="IPR009075">
    <property type="entry name" value="AcylCo_DH/oxidase_C"/>
</dbReference>
<dbReference type="Gene3D" id="1.10.540.10">
    <property type="entry name" value="Acyl-CoA dehydrogenase/oxidase, N-terminal domain"/>
    <property type="match status" value="1"/>
</dbReference>
<sequence>MADYRPPLRDIRFVLDHLADLEALCALPAFDELDPDTIVGVLEENARFVAEVIAPLNRIGDIEGSQHDPATNTVRTPTGFIDAYKKYVAAGWPGVPFPQDYDGGGFPWLVGIVMQEFISSANMAFSMAPLLTQGAIDLLMHHGSEEQKELFLKRMVTGEWTGTMNLTEPQAGSDVGAVATKAEPAGDGTYRITGTKIYISFGEHDMVDNIVHLVLARTPDAPAGTKGISCFIVPKFLVNDDGSLGARNDVACVSIEHKMGIKASPTCVMSFGENDGAVGYLIGEENRGMRYMFTMMNNARLSVGLEGLALAERSYQDALQYSQERRQGRAPGETGSEMSLIVDLPDVRRMLLTMKALIDALRSIVYVNAQALDMAAHHPDADVRERNQELAELLIPVSKGFGTDMGIECTSIAIQVHGGMGYIEESGVPQHFRDARITSIYEGTNGIQAMDLVGRKLPMRGGGVMSDFLDGVAALDGDLADAGPQFAVIRTQLNAALGVVHDTVGWLTEHGVADVRNALAGATPFLRMFGLLVGARYLAEGALSAKAALATSTDDADYLEARIVVARFYCENLLPAVAGLAPAVTAGYADLYAIDPETMAG</sequence>
<dbReference type="SUPFAM" id="SSF56645">
    <property type="entry name" value="Acyl-CoA dehydrogenase NM domain-like"/>
    <property type="match status" value="1"/>
</dbReference>
<dbReference type="InterPro" id="IPR006091">
    <property type="entry name" value="Acyl-CoA_Oxase/DH_mid-dom"/>
</dbReference>
<keyword evidence="5" id="KW-0560">Oxidoreductase</keyword>
<organism evidence="10">
    <name type="scientific">freshwater metagenome</name>
    <dbReference type="NCBI Taxonomy" id="449393"/>
    <lineage>
        <taxon>unclassified sequences</taxon>
        <taxon>metagenomes</taxon>
        <taxon>ecological metagenomes</taxon>
    </lineage>
</organism>
<dbReference type="InterPro" id="IPR009100">
    <property type="entry name" value="AcylCoA_DH/oxidase_NM_dom_sf"/>
</dbReference>
<dbReference type="PANTHER" id="PTHR42803:SF1">
    <property type="entry name" value="BROAD-SPECIFICITY LINEAR ACYL-COA DEHYDROGENASE FADE5"/>
    <property type="match status" value="1"/>
</dbReference>
<dbReference type="AlphaFoldDB" id="A0A6J6IRF9"/>
<evidence type="ECO:0000259" key="8">
    <source>
        <dbReference type="Pfam" id="PF02771"/>
    </source>
</evidence>
<dbReference type="Gene3D" id="2.40.110.10">
    <property type="entry name" value="Butyryl-CoA Dehydrogenase, subunit A, domain 2"/>
    <property type="match status" value="1"/>
</dbReference>
<keyword evidence="4" id="KW-0274">FAD</keyword>
<dbReference type="Pfam" id="PF02771">
    <property type="entry name" value="Acyl-CoA_dh_N"/>
    <property type="match status" value="1"/>
</dbReference>
<dbReference type="SUPFAM" id="SSF47203">
    <property type="entry name" value="Acyl-CoA dehydrogenase C-terminal domain-like"/>
    <property type="match status" value="1"/>
</dbReference>
<evidence type="ECO:0000259" key="6">
    <source>
        <dbReference type="Pfam" id="PF00441"/>
    </source>
</evidence>
<dbReference type="EMBL" id="CAEZUP010000165">
    <property type="protein sequence ID" value="CAB4627170.1"/>
    <property type="molecule type" value="Genomic_DNA"/>
</dbReference>
<dbReference type="InterPro" id="IPR025878">
    <property type="entry name" value="Acyl-CoA_dh-like_C_dom"/>
</dbReference>
<evidence type="ECO:0000256" key="2">
    <source>
        <dbReference type="ARBA" id="ARBA00009347"/>
    </source>
</evidence>
<evidence type="ECO:0000259" key="9">
    <source>
        <dbReference type="Pfam" id="PF12806"/>
    </source>
</evidence>
<dbReference type="GO" id="GO:0050660">
    <property type="term" value="F:flavin adenine dinucleotide binding"/>
    <property type="evidence" value="ECO:0007669"/>
    <property type="project" value="InterPro"/>
</dbReference>
<dbReference type="GO" id="GO:0016627">
    <property type="term" value="F:oxidoreductase activity, acting on the CH-CH group of donors"/>
    <property type="evidence" value="ECO:0007669"/>
    <property type="project" value="InterPro"/>
</dbReference>
<comment type="similarity">
    <text evidence="2">Belongs to the acyl-CoA dehydrogenase family.</text>
</comment>
<feature type="domain" description="Acyl-CoA dehydrogenase/oxidase C-terminal" evidence="6">
    <location>
        <begin position="286"/>
        <end position="452"/>
    </location>
</feature>
<name>A0A6J6IRF9_9ZZZZ</name>
<dbReference type="InterPro" id="IPR013786">
    <property type="entry name" value="AcylCoA_DH/ox_N"/>
</dbReference>
<comment type="cofactor">
    <cofactor evidence="1">
        <name>FAD</name>
        <dbReference type="ChEBI" id="CHEBI:57692"/>
    </cofactor>
</comment>
<dbReference type="InterPro" id="IPR052166">
    <property type="entry name" value="Diverse_Acyl-CoA_DH"/>
</dbReference>
<feature type="domain" description="Acyl-CoA oxidase/dehydrogenase middle" evidence="7">
    <location>
        <begin position="164"/>
        <end position="271"/>
    </location>
</feature>
<dbReference type="Gene3D" id="1.20.140.10">
    <property type="entry name" value="Butyryl-CoA Dehydrogenase, subunit A, domain 3"/>
    <property type="match status" value="1"/>
</dbReference>
<dbReference type="InterPro" id="IPR046373">
    <property type="entry name" value="Acyl-CoA_Oxase/DH_mid-dom_sf"/>
</dbReference>
<dbReference type="FunFam" id="2.40.110.10:FF:000031">
    <property type="entry name" value="Acyl-CoA dehydrogenase, putative"/>
    <property type="match status" value="1"/>
</dbReference>
<evidence type="ECO:0000256" key="4">
    <source>
        <dbReference type="ARBA" id="ARBA00022827"/>
    </source>
</evidence>